<keyword evidence="3" id="KW-1185">Reference proteome</keyword>
<dbReference type="RefSeq" id="WP_012674119.1">
    <property type="nucleotide sequence ID" value="NC_012438.1"/>
</dbReference>
<dbReference type="Pfam" id="PF01609">
    <property type="entry name" value="DDE_Tnp_1"/>
    <property type="match status" value="1"/>
</dbReference>
<gene>
    <name evidence="2" type="ordered locus">SULAZ_0938</name>
</gene>
<dbReference type="STRING" id="204536.SULAZ_0938"/>
<evidence type="ECO:0000313" key="3">
    <source>
        <dbReference type="Proteomes" id="UP000001369"/>
    </source>
</evidence>
<dbReference type="EMBL" id="CP001229">
    <property type="protein sequence ID" value="ACN98798.1"/>
    <property type="molecule type" value="Genomic_DNA"/>
</dbReference>
<evidence type="ECO:0000259" key="1">
    <source>
        <dbReference type="Pfam" id="PF01609"/>
    </source>
</evidence>
<accession>C1DUX4</accession>
<dbReference type="HOGENOM" id="CLU_073308_2_2_0"/>
<dbReference type="Proteomes" id="UP000001369">
    <property type="component" value="Chromosome"/>
</dbReference>
<reference evidence="2 3" key="1">
    <citation type="journal article" date="2009" name="J. Bacteriol.">
        <title>Complete and draft genome sequences of six members of the Aquificales.</title>
        <authorList>
            <person name="Reysenbach A.L."/>
            <person name="Hamamura N."/>
            <person name="Podar M."/>
            <person name="Griffiths E."/>
            <person name="Ferreira S."/>
            <person name="Hochstein R."/>
            <person name="Heidelberg J."/>
            <person name="Johnson J."/>
            <person name="Mead D."/>
            <person name="Pohorille A."/>
            <person name="Sarmiento M."/>
            <person name="Schweighofer K."/>
            <person name="Seshadri R."/>
            <person name="Voytek M.A."/>
        </authorList>
    </citation>
    <scope>NUCLEOTIDE SEQUENCE [LARGE SCALE GENOMIC DNA]</scope>
    <source>
        <strain evidence="3">Az-Fu1 / DSM 15241 / OCM 825</strain>
    </source>
</reference>
<evidence type="ECO:0000313" key="2">
    <source>
        <dbReference type="EMBL" id="ACN98798.1"/>
    </source>
</evidence>
<dbReference type="eggNOG" id="COG3039">
    <property type="taxonomic scope" value="Bacteria"/>
</dbReference>
<feature type="domain" description="Transposase IS4-like" evidence="1">
    <location>
        <begin position="103"/>
        <end position="274"/>
    </location>
</feature>
<dbReference type="GO" id="GO:0006313">
    <property type="term" value="P:DNA transposition"/>
    <property type="evidence" value="ECO:0007669"/>
    <property type="project" value="InterPro"/>
</dbReference>
<organism evidence="2 3">
    <name type="scientific">Sulfurihydrogenibium azorense (strain DSM 15241 / OCM 825 / Az-Fu1)</name>
    <dbReference type="NCBI Taxonomy" id="204536"/>
    <lineage>
        <taxon>Bacteria</taxon>
        <taxon>Pseudomonadati</taxon>
        <taxon>Aquificota</taxon>
        <taxon>Aquificia</taxon>
        <taxon>Aquificales</taxon>
        <taxon>Hydrogenothermaceae</taxon>
        <taxon>Sulfurihydrogenibium</taxon>
    </lineage>
</organism>
<dbReference type="AlphaFoldDB" id="C1DUX4"/>
<name>C1DUX4_SULAA</name>
<dbReference type="NCBIfam" id="NF033520">
    <property type="entry name" value="transpos_IS982"/>
    <property type="match status" value="1"/>
</dbReference>
<dbReference type="GO" id="GO:0003677">
    <property type="term" value="F:DNA binding"/>
    <property type="evidence" value="ECO:0007669"/>
    <property type="project" value="InterPro"/>
</dbReference>
<dbReference type="KEGG" id="saf:SULAZ_0938"/>
<protein>
    <submittedName>
        <fullName evidence="2">Putative transposase, IS4</fullName>
    </submittedName>
</protein>
<dbReference type="GO" id="GO:0004803">
    <property type="term" value="F:transposase activity"/>
    <property type="evidence" value="ECO:0007669"/>
    <property type="project" value="InterPro"/>
</dbReference>
<dbReference type="InterPro" id="IPR002559">
    <property type="entry name" value="Transposase_11"/>
</dbReference>
<sequence>MTFRDYIINVYILTDEILKLIKHKHKTNKPKFSDVELITLIIFSMSYRKGDYKITLKEFKENYNDLFPYVPQLPAIVKRAKKLYKLAQVISIILTNLFSEKITTVYIADTKPIPVCKNQRMKRNKKVSGKLYKGNNAAREWFGFKIGLIVDYYKRPIGYEIIPASKHDINFLKEVKEDSVLIDILNKGTIIADKAFNSKDLKEEFKSLGIELEAIRKKGKVHHKQKDKQEFLKRVRKRIETVFSKLYYMGIEDIRAVSLEGFKAKINFFILALSLYKFQYTVNTYPFKIISTKTGGRLYERYYRNPYVYDNTLS</sequence>
<proteinExistence type="predicted"/>